<feature type="region of interest" description="Disordered" evidence="1">
    <location>
        <begin position="73"/>
        <end position="92"/>
    </location>
</feature>
<proteinExistence type="predicted"/>
<dbReference type="EMBL" id="JANQDX010000009">
    <property type="protein sequence ID" value="KAL0919456.1"/>
    <property type="molecule type" value="Genomic_DNA"/>
</dbReference>
<gene>
    <name evidence="2" type="ORF">M5K25_011551</name>
</gene>
<name>A0ABD0V3C5_DENTH</name>
<organism evidence="2 3">
    <name type="scientific">Dendrobium thyrsiflorum</name>
    <name type="common">Pinecone-like raceme dendrobium</name>
    <name type="synonym">Orchid</name>
    <dbReference type="NCBI Taxonomy" id="117978"/>
    <lineage>
        <taxon>Eukaryota</taxon>
        <taxon>Viridiplantae</taxon>
        <taxon>Streptophyta</taxon>
        <taxon>Embryophyta</taxon>
        <taxon>Tracheophyta</taxon>
        <taxon>Spermatophyta</taxon>
        <taxon>Magnoliopsida</taxon>
        <taxon>Liliopsida</taxon>
        <taxon>Asparagales</taxon>
        <taxon>Orchidaceae</taxon>
        <taxon>Epidendroideae</taxon>
        <taxon>Malaxideae</taxon>
        <taxon>Dendrobiinae</taxon>
        <taxon>Dendrobium</taxon>
    </lineage>
</organism>
<evidence type="ECO:0000256" key="1">
    <source>
        <dbReference type="SAM" id="MobiDB-lite"/>
    </source>
</evidence>
<sequence>MTRWCRRSTSTQLDRDCQKEMIAALGLHKNMLKYTHHLTPPHTQQLPPLDLLVKLHLPPHDSSSHLANRQILSPASPPVDASLNSRADHASPSLDAPAARISHLFSSPGVVHDQLADTGLLSSRLRADDLLPSEAPPTLPVLSSICLKISCHAYWTRSDLTQGIYVTNSTC</sequence>
<protein>
    <submittedName>
        <fullName evidence="2">Uncharacterized protein</fullName>
    </submittedName>
</protein>
<reference evidence="2 3" key="1">
    <citation type="journal article" date="2024" name="Plant Biotechnol. J.">
        <title>Dendrobium thyrsiflorum genome and its molecular insights into genes involved in important horticultural traits.</title>
        <authorList>
            <person name="Chen B."/>
            <person name="Wang J.Y."/>
            <person name="Zheng P.J."/>
            <person name="Li K.L."/>
            <person name="Liang Y.M."/>
            <person name="Chen X.F."/>
            <person name="Zhang C."/>
            <person name="Zhao X."/>
            <person name="He X."/>
            <person name="Zhang G.Q."/>
            <person name="Liu Z.J."/>
            <person name="Xu Q."/>
        </authorList>
    </citation>
    <scope>NUCLEOTIDE SEQUENCE [LARGE SCALE GENOMIC DNA]</scope>
    <source>
        <strain evidence="2">GZMU011</strain>
    </source>
</reference>
<accession>A0ABD0V3C5</accession>
<keyword evidence="3" id="KW-1185">Reference proteome</keyword>
<dbReference type="AlphaFoldDB" id="A0ABD0V3C5"/>
<comment type="caution">
    <text evidence="2">The sequence shown here is derived from an EMBL/GenBank/DDBJ whole genome shotgun (WGS) entry which is preliminary data.</text>
</comment>
<dbReference type="Proteomes" id="UP001552299">
    <property type="component" value="Unassembled WGS sequence"/>
</dbReference>
<evidence type="ECO:0000313" key="2">
    <source>
        <dbReference type="EMBL" id="KAL0919456.1"/>
    </source>
</evidence>
<evidence type="ECO:0000313" key="3">
    <source>
        <dbReference type="Proteomes" id="UP001552299"/>
    </source>
</evidence>